<comment type="caution">
    <text evidence="2">The sequence shown here is derived from an EMBL/GenBank/DDBJ whole genome shotgun (WGS) entry which is preliminary data.</text>
</comment>
<dbReference type="OrthoDB" id="5872154at2759"/>
<dbReference type="Pfam" id="PF11979">
    <property type="entry name" value="SARA_C"/>
    <property type="match status" value="1"/>
</dbReference>
<proteinExistence type="predicted"/>
<dbReference type="InterPro" id="IPR022557">
    <property type="entry name" value="SARA-like_C"/>
</dbReference>
<evidence type="ECO:0000313" key="2">
    <source>
        <dbReference type="EMBL" id="TKR77046.1"/>
    </source>
</evidence>
<reference evidence="2 3" key="1">
    <citation type="journal article" date="2015" name="Genome Biol.">
        <title>Comparative genomics of Steinernema reveals deeply conserved gene regulatory networks.</title>
        <authorList>
            <person name="Dillman A.R."/>
            <person name="Macchietto M."/>
            <person name="Porter C.F."/>
            <person name="Rogers A."/>
            <person name="Williams B."/>
            <person name="Antoshechkin I."/>
            <person name="Lee M.M."/>
            <person name="Goodwin Z."/>
            <person name="Lu X."/>
            <person name="Lewis E.E."/>
            <person name="Goodrich-Blair H."/>
            <person name="Stock S.P."/>
            <person name="Adams B.J."/>
            <person name="Sternberg P.W."/>
            <person name="Mortazavi A."/>
        </authorList>
    </citation>
    <scope>NUCLEOTIDE SEQUENCE [LARGE SCALE GENOMIC DNA]</scope>
    <source>
        <strain evidence="2 3">ALL</strain>
    </source>
</reference>
<protein>
    <recommendedName>
        <fullName evidence="1">Smad anchor for receptor activation-like C-terminal domain-containing protein</fullName>
    </recommendedName>
</protein>
<dbReference type="PANTHER" id="PTHR46319:SF3">
    <property type="entry name" value="ZINC FINGER FYVE DOMAIN-CONTAINING PROTEIN"/>
    <property type="match status" value="1"/>
</dbReference>
<dbReference type="Proteomes" id="UP000298663">
    <property type="component" value="Unassembled WGS sequence"/>
</dbReference>
<dbReference type="GO" id="GO:0031901">
    <property type="term" value="C:early endosome membrane"/>
    <property type="evidence" value="ECO:0007669"/>
    <property type="project" value="TreeGrafter"/>
</dbReference>
<dbReference type="GO" id="GO:0016197">
    <property type="term" value="P:endosomal transport"/>
    <property type="evidence" value="ECO:0007669"/>
    <property type="project" value="TreeGrafter"/>
</dbReference>
<evidence type="ECO:0000259" key="1">
    <source>
        <dbReference type="Pfam" id="PF11979"/>
    </source>
</evidence>
<gene>
    <name evidence="2" type="ORF">L596_018094</name>
</gene>
<keyword evidence="3" id="KW-1185">Reference proteome</keyword>
<sequence length="166" mass="18971">MFAKVADQRSVTGCSFVIFDGALKTLDDTMHVSIVEDGIVIRLRSTVMSSLVEKLLAGQDFEVESKAMNLSIRWVKSAISGEKRLHDQVAHRWICLEEQWQYGALLTRELRSLMPLQSATEWSLRLASVINIFEDKFPTALQSKIFSICEEVASWSLPRFRRSSRF</sequence>
<dbReference type="AlphaFoldDB" id="A0A4U5N3L7"/>
<evidence type="ECO:0000313" key="3">
    <source>
        <dbReference type="Proteomes" id="UP000298663"/>
    </source>
</evidence>
<dbReference type="STRING" id="34508.A0A4U5N3L7"/>
<dbReference type="PANTHER" id="PTHR46319">
    <property type="entry name" value="ZINC FINGER FYVE DOMAIN-CONTAINING PROTEIN"/>
    <property type="match status" value="1"/>
</dbReference>
<name>A0A4U5N3L7_STECR</name>
<organism evidence="2 3">
    <name type="scientific">Steinernema carpocapsae</name>
    <name type="common">Entomopathogenic nematode</name>
    <dbReference type="NCBI Taxonomy" id="34508"/>
    <lineage>
        <taxon>Eukaryota</taxon>
        <taxon>Metazoa</taxon>
        <taxon>Ecdysozoa</taxon>
        <taxon>Nematoda</taxon>
        <taxon>Chromadorea</taxon>
        <taxon>Rhabditida</taxon>
        <taxon>Tylenchina</taxon>
        <taxon>Panagrolaimomorpha</taxon>
        <taxon>Strongyloidoidea</taxon>
        <taxon>Steinernematidae</taxon>
        <taxon>Steinernema</taxon>
    </lineage>
</organism>
<accession>A0A4U5N3L7</accession>
<feature type="domain" description="Smad anchor for receptor activation-like C-terminal" evidence="1">
    <location>
        <begin position="6"/>
        <end position="78"/>
    </location>
</feature>
<reference evidence="2 3" key="2">
    <citation type="journal article" date="2019" name="G3 (Bethesda)">
        <title>Hybrid Assembly of the Genome of the Entomopathogenic Nematode Steinernema carpocapsae Identifies the X-Chromosome.</title>
        <authorList>
            <person name="Serra L."/>
            <person name="Macchietto M."/>
            <person name="Macias-Munoz A."/>
            <person name="McGill C.J."/>
            <person name="Rodriguez I.M."/>
            <person name="Rodriguez B."/>
            <person name="Murad R."/>
            <person name="Mortazavi A."/>
        </authorList>
    </citation>
    <scope>NUCLEOTIDE SEQUENCE [LARGE SCALE GENOMIC DNA]</scope>
    <source>
        <strain evidence="2 3">ALL</strain>
    </source>
</reference>
<dbReference type="Gene3D" id="3.30.1360.220">
    <property type="entry name" value="Domain of unknown function (DUF3480), N-terminal subdomain"/>
    <property type="match status" value="1"/>
</dbReference>
<dbReference type="EMBL" id="AZBU02000005">
    <property type="protein sequence ID" value="TKR77046.1"/>
    <property type="molecule type" value="Genomic_DNA"/>
</dbReference>